<dbReference type="Gene3D" id="3.40.50.720">
    <property type="entry name" value="NAD(P)-binding Rossmann-like Domain"/>
    <property type="match status" value="1"/>
</dbReference>
<sequence length="308" mass="32806">MKAIRYHVHGGPEVLRYEDVPVPKEGEGEVLVRIHAAGVNPGDWQIRSGLAGDRFPLPYIPGWDISGIVQSVGAGVDGFRQGDAVYGMTRDSSGCAEYVAIPARQLANKPKSVSYVEAAGMPMSAFTAWHALFEQGGLKAGQTVLINGASGGVGHFAVQLAKWKGAKVIGVASGRNETFLQGLGVDQFVDYSVAPPGQAVRNVDLVLDTVGGMEGDQLLDVIKPGGTLVPITWGQYSSEKAANMSVTVQDVKLLQIESAYLDELARLADNGVLRIAIDSVFPLEETAKAHEISESRRARGKIIIQVTE</sequence>
<dbReference type="InterPro" id="IPR036291">
    <property type="entry name" value="NAD(P)-bd_dom_sf"/>
</dbReference>
<evidence type="ECO:0000256" key="5">
    <source>
        <dbReference type="ARBA" id="ARBA00022884"/>
    </source>
</evidence>
<dbReference type="InterPro" id="IPR013154">
    <property type="entry name" value="ADH-like_N"/>
</dbReference>
<evidence type="ECO:0000256" key="1">
    <source>
        <dbReference type="ARBA" id="ARBA00004496"/>
    </source>
</evidence>
<dbReference type="Proteomes" id="UP000029409">
    <property type="component" value="Chromosome"/>
</dbReference>
<dbReference type="Pfam" id="PF13602">
    <property type="entry name" value="ADH_zinc_N_2"/>
    <property type="match status" value="1"/>
</dbReference>
<dbReference type="InterPro" id="IPR002364">
    <property type="entry name" value="Quin_OxRdtase/zeta-crystal_CS"/>
</dbReference>
<dbReference type="eggNOG" id="COG0604">
    <property type="taxonomic scope" value="Bacteria"/>
</dbReference>
<dbReference type="GO" id="GO:0005737">
    <property type="term" value="C:cytoplasm"/>
    <property type="evidence" value="ECO:0007669"/>
    <property type="project" value="UniProtKB-SubCell"/>
</dbReference>
<comment type="subunit">
    <text evidence="2">Homotetramer.</text>
</comment>
<evidence type="ECO:0000313" key="7">
    <source>
        <dbReference type="EMBL" id="AIQ11427.1"/>
    </source>
</evidence>
<keyword evidence="5" id="KW-0694">RNA-binding</keyword>
<evidence type="ECO:0000256" key="2">
    <source>
        <dbReference type="ARBA" id="ARBA00011881"/>
    </source>
</evidence>
<dbReference type="SUPFAM" id="SSF51735">
    <property type="entry name" value="NAD(P)-binding Rossmann-fold domains"/>
    <property type="match status" value="1"/>
</dbReference>
<dbReference type="SUPFAM" id="SSF50129">
    <property type="entry name" value="GroES-like"/>
    <property type="match status" value="1"/>
</dbReference>
<gene>
    <name evidence="7" type="ORF">PDUR_05165</name>
</gene>
<dbReference type="PANTHER" id="PTHR44154">
    <property type="entry name" value="QUINONE OXIDOREDUCTASE"/>
    <property type="match status" value="1"/>
</dbReference>
<accession>A0A089HK27</accession>
<dbReference type="EMBL" id="CP009288">
    <property type="protein sequence ID" value="AIQ11427.1"/>
    <property type="molecule type" value="Genomic_DNA"/>
</dbReference>
<dbReference type="AlphaFoldDB" id="A0A089HK27"/>
<dbReference type="STRING" id="44251.PDUR_05165"/>
<name>A0A089HK27_PAEDU</name>
<dbReference type="PANTHER" id="PTHR44154:SF1">
    <property type="entry name" value="QUINONE OXIDOREDUCTASE"/>
    <property type="match status" value="1"/>
</dbReference>
<dbReference type="InterPro" id="IPR051603">
    <property type="entry name" value="Zinc-ADH_QOR/CCCR"/>
</dbReference>
<keyword evidence="4" id="KW-0521">NADP</keyword>
<dbReference type="InterPro" id="IPR011032">
    <property type="entry name" value="GroES-like_sf"/>
</dbReference>
<dbReference type="InterPro" id="IPR020843">
    <property type="entry name" value="ER"/>
</dbReference>
<evidence type="ECO:0000313" key="8">
    <source>
        <dbReference type="Proteomes" id="UP000029409"/>
    </source>
</evidence>
<dbReference type="SMART" id="SM00829">
    <property type="entry name" value="PKS_ER"/>
    <property type="match status" value="1"/>
</dbReference>
<organism evidence="7 8">
    <name type="scientific">Paenibacillus durus</name>
    <name type="common">Paenibacillus azotofixans</name>
    <dbReference type="NCBI Taxonomy" id="44251"/>
    <lineage>
        <taxon>Bacteria</taxon>
        <taxon>Bacillati</taxon>
        <taxon>Bacillota</taxon>
        <taxon>Bacilli</taxon>
        <taxon>Bacillales</taxon>
        <taxon>Paenibacillaceae</taxon>
        <taxon>Paenibacillus</taxon>
    </lineage>
</organism>
<dbReference type="Pfam" id="PF08240">
    <property type="entry name" value="ADH_N"/>
    <property type="match status" value="1"/>
</dbReference>
<evidence type="ECO:0000256" key="4">
    <source>
        <dbReference type="ARBA" id="ARBA00022857"/>
    </source>
</evidence>
<dbReference type="KEGG" id="pdu:PDUR_05165"/>
<dbReference type="OrthoDB" id="9792162at2"/>
<dbReference type="PROSITE" id="PS01162">
    <property type="entry name" value="QOR_ZETA_CRYSTAL"/>
    <property type="match status" value="1"/>
</dbReference>
<evidence type="ECO:0000256" key="3">
    <source>
        <dbReference type="ARBA" id="ARBA00022490"/>
    </source>
</evidence>
<reference evidence="7 8" key="1">
    <citation type="submission" date="2014-08" db="EMBL/GenBank/DDBJ databases">
        <title>Comparative genomics of the Paenibacillus odorifer group.</title>
        <authorList>
            <person name="den Bakker H.C."/>
            <person name="Tsai Y.-C."/>
            <person name="Martin N."/>
            <person name="Korlach J."/>
            <person name="Wiedmann M."/>
        </authorList>
    </citation>
    <scope>NUCLEOTIDE SEQUENCE [LARGE SCALE GENOMIC DNA]</scope>
    <source>
        <strain evidence="7 8">DSM 1735</strain>
    </source>
</reference>
<dbReference type="CDD" id="cd05289">
    <property type="entry name" value="MDR_like_2"/>
    <property type="match status" value="1"/>
</dbReference>
<keyword evidence="3" id="KW-0963">Cytoplasm</keyword>
<comment type="subcellular location">
    <subcellularLocation>
        <location evidence="1">Cytoplasm</location>
    </subcellularLocation>
</comment>
<protein>
    <recommendedName>
        <fullName evidence="6">Enoyl reductase (ER) domain-containing protein</fullName>
    </recommendedName>
</protein>
<dbReference type="Gene3D" id="3.90.180.10">
    <property type="entry name" value="Medium-chain alcohol dehydrogenases, catalytic domain"/>
    <property type="match status" value="1"/>
</dbReference>
<dbReference type="GO" id="GO:0008270">
    <property type="term" value="F:zinc ion binding"/>
    <property type="evidence" value="ECO:0007669"/>
    <property type="project" value="InterPro"/>
</dbReference>
<dbReference type="GO" id="GO:0003723">
    <property type="term" value="F:RNA binding"/>
    <property type="evidence" value="ECO:0007669"/>
    <property type="project" value="UniProtKB-KW"/>
</dbReference>
<feature type="domain" description="Enoyl reductase (ER)" evidence="6">
    <location>
        <begin position="10"/>
        <end position="304"/>
    </location>
</feature>
<dbReference type="GO" id="GO:0016491">
    <property type="term" value="F:oxidoreductase activity"/>
    <property type="evidence" value="ECO:0007669"/>
    <property type="project" value="InterPro"/>
</dbReference>
<proteinExistence type="predicted"/>
<evidence type="ECO:0000259" key="6">
    <source>
        <dbReference type="SMART" id="SM00829"/>
    </source>
</evidence>
<keyword evidence="8" id="KW-1185">Reference proteome</keyword>